<evidence type="ECO:0000313" key="8">
    <source>
        <dbReference type="EMBL" id="GAJ13422.1"/>
    </source>
</evidence>
<dbReference type="Pfam" id="PF12698">
    <property type="entry name" value="ABC2_membrane_3"/>
    <property type="match status" value="1"/>
</dbReference>
<evidence type="ECO:0000256" key="2">
    <source>
        <dbReference type="ARBA" id="ARBA00022475"/>
    </source>
</evidence>
<keyword evidence="4 6" id="KW-1133">Transmembrane helix</keyword>
<dbReference type="PANTHER" id="PTHR30294:SF29">
    <property type="entry name" value="MULTIDRUG ABC TRANSPORTER PERMEASE YBHS-RELATED"/>
    <property type="match status" value="1"/>
</dbReference>
<evidence type="ECO:0000256" key="3">
    <source>
        <dbReference type="ARBA" id="ARBA00022692"/>
    </source>
</evidence>
<feature type="non-terminal residue" evidence="8">
    <location>
        <position position="235"/>
    </location>
</feature>
<accession>X1V9U5</accession>
<organism evidence="8">
    <name type="scientific">marine sediment metagenome</name>
    <dbReference type="NCBI Taxonomy" id="412755"/>
    <lineage>
        <taxon>unclassified sequences</taxon>
        <taxon>metagenomes</taxon>
        <taxon>ecological metagenomes</taxon>
    </lineage>
</organism>
<feature type="non-terminal residue" evidence="8">
    <location>
        <position position="1"/>
    </location>
</feature>
<dbReference type="EMBL" id="BARW01033779">
    <property type="protein sequence ID" value="GAJ13422.1"/>
    <property type="molecule type" value="Genomic_DNA"/>
</dbReference>
<gene>
    <name evidence="8" type="ORF">S12H4_53118</name>
</gene>
<feature type="transmembrane region" description="Helical" evidence="6">
    <location>
        <begin position="177"/>
        <end position="200"/>
    </location>
</feature>
<dbReference type="PANTHER" id="PTHR30294">
    <property type="entry name" value="MEMBRANE COMPONENT OF ABC TRANSPORTER YHHJ-RELATED"/>
    <property type="match status" value="1"/>
</dbReference>
<keyword evidence="2" id="KW-1003">Cell membrane</keyword>
<dbReference type="InterPro" id="IPR013525">
    <property type="entry name" value="ABC2_TM"/>
</dbReference>
<evidence type="ECO:0000256" key="4">
    <source>
        <dbReference type="ARBA" id="ARBA00022989"/>
    </source>
</evidence>
<dbReference type="GO" id="GO:0005886">
    <property type="term" value="C:plasma membrane"/>
    <property type="evidence" value="ECO:0007669"/>
    <property type="project" value="UniProtKB-SubCell"/>
</dbReference>
<keyword evidence="3 6" id="KW-0812">Transmembrane</keyword>
<reference evidence="8" key="1">
    <citation type="journal article" date="2014" name="Front. Microbiol.">
        <title>High frequency of phylogenetically diverse reductive dehalogenase-homologous genes in deep subseafloor sedimentary metagenomes.</title>
        <authorList>
            <person name="Kawai M."/>
            <person name="Futagami T."/>
            <person name="Toyoda A."/>
            <person name="Takaki Y."/>
            <person name="Nishi S."/>
            <person name="Hori S."/>
            <person name="Arai W."/>
            <person name="Tsubouchi T."/>
            <person name="Morono Y."/>
            <person name="Uchiyama I."/>
            <person name="Ito T."/>
            <person name="Fujiyama A."/>
            <person name="Inagaki F."/>
            <person name="Takami H."/>
        </authorList>
    </citation>
    <scope>NUCLEOTIDE SEQUENCE</scope>
    <source>
        <strain evidence="8">Expedition CK06-06</strain>
    </source>
</reference>
<evidence type="ECO:0000256" key="5">
    <source>
        <dbReference type="ARBA" id="ARBA00023136"/>
    </source>
</evidence>
<dbReference type="AlphaFoldDB" id="X1V9U5"/>
<sequence>TSLIRKEFIQIIRDPRTLALVLVIPIMQLFLLGYAATNDVRNVSMAVFDQDRGPAARELLDSYRAADYFHLAYDVDSEKELGNLIDSGEVRVGLVIPPDYTNQLKGSGSAEVLFILDGSDPTVASTALSAAQLIGQEHATKILEERLVRSAQSGALSPPVEVRPQVWYNPDMISSYYMIPGVIAMILFFLTSILTATSIVRERERGTIEQLIVTPIRSWELILGKIIPYVLLAFL</sequence>
<evidence type="ECO:0000256" key="6">
    <source>
        <dbReference type="SAM" id="Phobius"/>
    </source>
</evidence>
<evidence type="ECO:0000256" key="1">
    <source>
        <dbReference type="ARBA" id="ARBA00004651"/>
    </source>
</evidence>
<comment type="subcellular location">
    <subcellularLocation>
        <location evidence="1">Cell membrane</location>
        <topology evidence="1">Multi-pass membrane protein</topology>
    </subcellularLocation>
</comment>
<evidence type="ECO:0000259" key="7">
    <source>
        <dbReference type="Pfam" id="PF12698"/>
    </source>
</evidence>
<comment type="caution">
    <text evidence="8">The sequence shown here is derived from an EMBL/GenBank/DDBJ whole genome shotgun (WGS) entry which is preliminary data.</text>
</comment>
<name>X1V9U5_9ZZZZ</name>
<feature type="domain" description="ABC-2 type transporter transmembrane" evidence="7">
    <location>
        <begin position="17"/>
        <end position="235"/>
    </location>
</feature>
<protein>
    <recommendedName>
        <fullName evidence="7">ABC-2 type transporter transmembrane domain-containing protein</fullName>
    </recommendedName>
</protein>
<feature type="transmembrane region" description="Helical" evidence="6">
    <location>
        <begin position="18"/>
        <end position="36"/>
    </location>
</feature>
<dbReference type="Gene3D" id="3.40.1710.10">
    <property type="entry name" value="abc type-2 transporter like domain"/>
    <property type="match status" value="1"/>
</dbReference>
<keyword evidence="5 6" id="KW-0472">Membrane</keyword>
<dbReference type="GO" id="GO:0140359">
    <property type="term" value="F:ABC-type transporter activity"/>
    <property type="evidence" value="ECO:0007669"/>
    <property type="project" value="InterPro"/>
</dbReference>
<dbReference type="InterPro" id="IPR051449">
    <property type="entry name" value="ABC-2_transporter_component"/>
</dbReference>
<proteinExistence type="predicted"/>